<evidence type="ECO:0000256" key="2">
    <source>
        <dbReference type="SAM" id="Phobius"/>
    </source>
</evidence>
<keyword evidence="4" id="KW-1185">Reference proteome</keyword>
<sequence length="469" mass="50482">MSGFKSATSTSGCYALWMRRRAPPSLHELKVPLADLAQAEALADGAAAAGPRGQRASGRRARRILATTRREFDRLAEQILTAHRRRVDEAERGLARAESKGAQAADDRTNEAVAATRELARAREALERARGEIEATRDALRARADHIEVRLREGAERSGPARAALPRTPNRIAALLFPPALLLVYAALFACLPLSKGWEMIVATVLLFGAPGLIVVLVRANCLLAASPTTISMVLAMIAPFTALLVDRGAAWLVRGLARQVEVAEAPAHRFAGLVTFASGTLRPDLAGQSVRKQAFRGGGLARYVHHVVPLVPAGWTPSQPVPAWVAGPDETVVTTVLERGEIGRGAHRHGELARRLDAGEIVVRTPLPERVRDAVVLHRSDAAHLEELGSIERAIAATERRHGLHSHPDAPIVVPVASAEAERSKELLWLGGVLFVFFSVSLWAHLALDDGRRKRPTDASRAGTACVP</sequence>
<accession>A0A1I2J1E3</accession>
<keyword evidence="1" id="KW-0175">Coiled coil</keyword>
<keyword evidence="2" id="KW-0812">Transmembrane</keyword>
<gene>
    <name evidence="3" type="ORF">SAMN02745121_09105</name>
</gene>
<reference evidence="4" key="1">
    <citation type="submission" date="2016-10" db="EMBL/GenBank/DDBJ databases">
        <authorList>
            <person name="Varghese N."/>
            <person name="Submissions S."/>
        </authorList>
    </citation>
    <scope>NUCLEOTIDE SEQUENCE [LARGE SCALE GENOMIC DNA]</scope>
    <source>
        <strain evidence="4">ATCC 25963</strain>
    </source>
</reference>
<feature type="transmembrane region" description="Helical" evidence="2">
    <location>
        <begin position="201"/>
        <end position="220"/>
    </location>
</feature>
<feature type="transmembrane region" description="Helical" evidence="2">
    <location>
        <begin position="428"/>
        <end position="449"/>
    </location>
</feature>
<evidence type="ECO:0000256" key="1">
    <source>
        <dbReference type="SAM" id="Coils"/>
    </source>
</evidence>
<protein>
    <submittedName>
        <fullName evidence="3">Uncharacterized protein</fullName>
    </submittedName>
</protein>
<feature type="coiled-coil region" evidence="1">
    <location>
        <begin position="80"/>
        <end position="143"/>
    </location>
</feature>
<dbReference type="AlphaFoldDB" id="A0A1I2J1E3"/>
<evidence type="ECO:0000313" key="4">
    <source>
        <dbReference type="Proteomes" id="UP000199400"/>
    </source>
</evidence>
<dbReference type="EMBL" id="FOMX01000105">
    <property type="protein sequence ID" value="SFF47693.1"/>
    <property type="molecule type" value="Genomic_DNA"/>
</dbReference>
<dbReference type="Proteomes" id="UP000199400">
    <property type="component" value="Unassembled WGS sequence"/>
</dbReference>
<proteinExistence type="predicted"/>
<keyword evidence="2" id="KW-0472">Membrane</keyword>
<keyword evidence="2" id="KW-1133">Transmembrane helix</keyword>
<feature type="transmembrane region" description="Helical" evidence="2">
    <location>
        <begin position="226"/>
        <end position="246"/>
    </location>
</feature>
<organism evidence="3 4">
    <name type="scientific">Nannocystis exedens</name>
    <dbReference type="NCBI Taxonomy" id="54"/>
    <lineage>
        <taxon>Bacteria</taxon>
        <taxon>Pseudomonadati</taxon>
        <taxon>Myxococcota</taxon>
        <taxon>Polyangia</taxon>
        <taxon>Nannocystales</taxon>
        <taxon>Nannocystaceae</taxon>
        <taxon>Nannocystis</taxon>
    </lineage>
</organism>
<evidence type="ECO:0000313" key="3">
    <source>
        <dbReference type="EMBL" id="SFF47693.1"/>
    </source>
</evidence>
<feature type="transmembrane region" description="Helical" evidence="2">
    <location>
        <begin position="172"/>
        <end position="194"/>
    </location>
</feature>
<name>A0A1I2J1E3_9BACT</name>